<name>A0A0A8XB46_MESS1</name>
<dbReference type="AlphaFoldDB" id="A0A0A8XB46"/>
<dbReference type="EMBL" id="BASE01000126">
    <property type="protein sequence ID" value="GAM16464.1"/>
    <property type="molecule type" value="Genomic_DNA"/>
</dbReference>
<accession>A0A0A8XB46</accession>
<proteinExistence type="predicted"/>
<reference evidence="1 2" key="1">
    <citation type="submission" date="2013-06" db="EMBL/GenBank/DDBJ databases">
        <title>Whole genome shotgun sequence of Bacillus selenatarsenatis SF-1.</title>
        <authorList>
            <person name="Kuroda M."/>
            <person name="Sei K."/>
            <person name="Yamashita M."/>
            <person name="Ike M."/>
        </authorList>
    </citation>
    <scope>NUCLEOTIDE SEQUENCE [LARGE SCALE GENOMIC DNA]</scope>
    <source>
        <strain evidence="1 2">SF-1</strain>
    </source>
</reference>
<evidence type="ECO:0000313" key="2">
    <source>
        <dbReference type="Proteomes" id="UP000031014"/>
    </source>
</evidence>
<comment type="caution">
    <text evidence="1">The sequence shown here is derived from an EMBL/GenBank/DDBJ whole genome shotgun (WGS) entry which is preliminary data.</text>
</comment>
<keyword evidence="2" id="KW-1185">Reference proteome</keyword>
<evidence type="ECO:0000313" key="1">
    <source>
        <dbReference type="EMBL" id="GAM16464.1"/>
    </source>
</evidence>
<sequence>MSFNNGAGNSGSGVGGGLFPAYAMNNLNSENQVKLNEDQYDVYVNDDFVGQKSLKSQGENLSDIDDFLKQQGVSDFTASLDGDHYKIKTDGSNAEIADALNVYFNNR</sequence>
<dbReference type="Proteomes" id="UP000031014">
    <property type="component" value="Unassembled WGS sequence"/>
</dbReference>
<gene>
    <name evidence="1" type="ORF">SAMD00020551_4677</name>
</gene>
<protein>
    <submittedName>
        <fullName evidence="1">Uncharacterized protein</fullName>
    </submittedName>
</protein>
<dbReference type="RefSeq" id="WP_052442267.1">
    <property type="nucleotide sequence ID" value="NZ_BASE01000126.1"/>
</dbReference>
<organism evidence="1 2">
    <name type="scientific">Mesobacillus selenatarsenatis (strain DSM 18680 / JCM 14380 / FERM P-15431 / SF-1)</name>
    <dbReference type="NCBI Taxonomy" id="1321606"/>
    <lineage>
        <taxon>Bacteria</taxon>
        <taxon>Bacillati</taxon>
        <taxon>Bacillota</taxon>
        <taxon>Bacilli</taxon>
        <taxon>Bacillales</taxon>
        <taxon>Bacillaceae</taxon>
        <taxon>Mesobacillus</taxon>
    </lineage>
</organism>